<dbReference type="OrthoDB" id="7490920at2759"/>
<name>A0A8X6HWT1_TRICU</name>
<protein>
    <submittedName>
        <fullName evidence="1">Uncharacterized protein</fullName>
    </submittedName>
</protein>
<accession>A0A8X6HWT1</accession>
<keyword evidence="2" id="KW-1185">Reference proteome</keyword>
<reference evidence="1" key="1">
    <citation type="submission" date="2020-07" db="EMBL/GenBank/DDBJ databases">
        <title>Multicomponent nature underlies the extraordinary mechanical properties of spider dragline silk.</title>
        <authorList>
            <person name="Kono N."/>
            <person name="Nakamura H."/>
            <person name="Mori M."/>
            <person name="Yoshida Y."/>
            <person name="Ohtoshi R."/>
            <person name="Malay A.D."/>
            <person name="Moran D.A.P."/>
            <person name="Tomita M."/>
            <person name="Numata K."/>
            <person name="Arakawa K."/>
        </authorList>
    </citation>
    <scope>NUCLEOTIDE SEQUENCE</scope>
</reference>
<organism evidence="1 2">
    <name type="scientific">Trichonephila clavata</name>
    <name type="common">Joro spider</name>
    <name type="synonym">Nephila clavata</name>
    <dbReference type="NCBI Taxonomy" id="2740835"/>
    <lineage>
        <taxon>Eukaryota</taxon>
        <taxon>Metazoa</taxon>
        <taxon>Ecdysozoa</taxon>
        <taxon>Arthropoda</taxon>
        <taxon>Chelicerata</taxon>
        <taxon>Arachnida</taxon>
        <taxon>Araneae</taxon>
        <taxon>Araneomorphae</taxon>
        <taxon>Entelegynae</taxon>
        <taxon>Araneoidea</taxon>
        <taxon>Nephilidae</taxon>
        <taxon>Trichonephila</taxon>
    </lineage>
</organism>
<dbReference type="EMBL" id="BMAO01000411">
    <property type="protein sequence ID" value="GFQ66720.1"/>
    <property type="molecule type" value="Genomic_DNA"/>
</dbReference>
<evidence type="ECO:0000313" key="2">
    <source>
        <dbReference type="Proteomes" id="UP000887116"/>
    </source>
</evidence>
<dbReference type="AlphaFoldDB" id="A0A8X6HWT1"/>
<comment type="caution">
    <text evidence="1">The sequence shown here is derived from an EMBL/GenBank/DDBJ whole genome shotgun (WGS) entry which is preliminary data.</text>
</comment>
<sequence length="116" mass="13577">MVWSRNKKDPLHYPFTSSAIQPIPPADVPIPDPPKKYAIVKNFVEEEFIIYRSGISYDPVFEAEDLNELHRLNQVELSDLVRYLDLQKQKAEHIWYPDSAMEFTSTKRQGCRVQDP</sequence>
<evidence type="ECO:0000313" key="1">
    <source>
        <dbReference type="EMBL" id="GFQ66720.1"/>
    </source>
</evidence>
<dbReference type="Proteomes" id="UP000887116">
    <property type="component" value="Unassembled WGS sequence"/>
</dbReference>
<gene>
    <name evidence="1" type="ORF">TNCT_157731</name>
</gene>
<proteinExistence type="predicted"/>